<keyword evidence="3 5" id="KW-0698">rRNA processing</keyword>
<comment type="subunit">
    <text evidence="5">Binds ribosomal protein uS19.</text>
</comment>
<dbReference type="PANTHER" id="PTHR33692:SF1">
    <property type="entry name" value="RIBOSOME MATURATION FACTOR RIMM"/>
    <property type="match status" value="1"/>
</dbReference>
<dbReference type="Gene3D" id="2.40.30.60">
    <property type="entry name" value="RimM"/>
    <property type="match status" value="1"/>
</dbReference>
<comment type="similarity">
    <text evidence="5">Belongs to the RimM family.</text>
</comment>
<dbReference type="GO" id="GO:0005737">
    <property type="term" value="C:cytoplasm"/>
    <property type="evidence" value="ECO:0007669"/>
    <property type="project" value="UniProtKB-SubCell"/>
</dbReference>
<dbReference type="SUPFAM" id="SSF50447">
    <property type="entry name" value="Translation proteins"/>
    <property type="match status" value="1"/>
</dbReference>
<evidence type="ECO:0000256" key="2">
    <source>
        <dbReference type="ARBA" id="ARBA00022517"/>
    </source>
</evidence>
<keyword evidence="4 5" id="KW-0143">Chaperone</keyword>
<keyword evidence="2 5" id="KW-0690">Ribosome biogenesis</keyword>
<evidence type="ECO:0000259" key="6">
    <source>
        <dbReference type="Pfam" id="PF01782"/>
    </source>
</evidence>
<dbReference type="SUPFAM" id="SSF50346">
    <property type="entry name" value="PRC-barrel domain"/>
    <property type="match status" value="1"/>
</dbReference>
<gene>
    <name evidence="5" type="primary">rimM</name>
    <name evidence="8" type="ORF">CRX57_28435</name>
</gene>
<dbReference type="InterPro" id="IPR027275">
    <property type="entry name" value="PRC-brl_dom"/>
</dbReference>
<protein>
    <recommendedName>
        <fullName evidence="5">Ribosome maturation factor RimM</fullName>
    </recommendedName>
</protein>
<accession>A0A2C5VXY2</accession>
<dbReference type="InterPro" id="IPR009000">
    <property type="entry name" value="Transl_B-barrel_sf"/>
</dbReference>
<dbReference type="NCBIfam" id="TIGR02273">
    <property type="entry name" value="16S_RimM"/>
    <property type="match status" value="1"/>
</dbReference>
<dbReference type="Pfam" id="PF05239">
    <property type="entry name" value="PRC"/>
    <property type="match status" value="1"/>
</dbReference>
<comment type="function">
    <text evidence="5">An accessory protein needed during the final step in the assembly of 30S ribosomal subunit, possibly for assembly of the head region. Essential for efficient processing of 16S rRNA. May be needed both before and after RbfA during the maturation of 16S rRNA. It has affinity for free ribosomal 30S subunits but not for 70S ribosomes.</text>
</comment>
<name>A0A2C5VXY2_PSEPU</name>
<dbReference type="HAMAP" id="MF_00014">
    <property type="entry name" value="Ribosome_mat_RimM"/>
    <property type="match status" value="1"/>
</dbReference>
<dbReference type="AlphaFoldDB" id="A0A2C5VXY2"/>
<dbReference type="PANTHER" id="PTHR33692">
    <property type="entry name" value="RIBOSOME MATURATION FACTOR RIMM"/>
    <property type="match status" value="1"/>
</dbReference>
<dbReference type="InterPro" id="IPR002676">
    <property type="entry name" value="RimM_N"/>
</dbReference>
<dbReference type="Proteomes" id="UP000222460">
    <property type="component" value="Unassembled WGS sequence"/>
</dbReference>
<organism evidence="8 9">
    <name type="scientific">Pseudomonas putida</name>
    <name type="common">Arthrobacter siderocapsulatus</name>
    <dbReference type="NCBI Taxonomy" id="303"/>
    <lineage>
        <taxon>Bacteria</taxon>
        <taxon>Pseudomonadati</taxon>
        <taxon>Pseudomonadota</taxon>
        <taxon>Gammaproteobacteria</taxon>
        <taxon>Pseudomonadales</taxon>
        <taxon>Pseudomonadaceae</taxon>
        <taxon>Pseudomonas</taxon>
    </lineage>
</organism>
<dbReference type="GO" id="GO:0005840">
    <property type="term" value="C:ribosome"/>
    <property type="evidence" value="ECO:0007669"/>
    <property type="project" value="InterPro"/>
</dbReference>
<dbReference type="GO" id="GO:0043022">
    <property type="term" value="F:ribosome binding"/>
    <property type="evidence" value="ECO:0007669"/>
    <property type="project" value="InterPro"/>
</dbReference>
<dbReference type="Pfam" id="PF01782">
    <property type="entry name" value="RimM"/>
    <property type="match status" value="1"/>
</dbReference>
<sequence length="171" mass="19780">MTTFYKVGKIVNTQGLRGEVRVISTTDFAEERYKKGTELAIFKDGEFLTFVTVASHRRHKNFDLLTFEGMNRIEDVEKYKECLLKVAEEQLTELEDDEFYYHEIIGLEIVTDEGEVLGKVTEILSPGSNDVWVVKQKGKKELLIPFIEPVVYKVDKEEKKAYIHLLEGLID</sequence>
<dbReference type="GO" id="GO:0006364">
    <property type="term" value="P:rRNA processing"/>
    <property type="evidence" value="ECO:0007669"/>
    <property type="project" value="UniProtKB-UniRule"/>
</dbReference>
<evidence type="ECO:0000256" key="1">
    <source>
        <dbReference type="ARBA" id="ARBA00022490"/>
    </source>
</evidence>
<evidence type="ECO:0000256" key="4">
    <source>
        <dbReference type="ARBA" id="ARBA00023186"/>
    </source>
</evidence>
<keyword evidence="1 5" id="KW-0963">Cytoplasm</keyword>
<dbReference type="InterPro" id="IPR011033">
    <property type="entry name" value="PRC_barrel-like_sf"/>
</dbReference>
<evidence type="ECO:0000256" key="3">
    <source>
        <dbReference type="ARBA" id="ARBA00022552"/>
    </source>
</evidence>
<feature type="domain" description="PRC-barrel" evidence="7">
    <location>
        <begin position="96"/>
        <end position="168"/>
    </location>
</feature>
<reference evidence="9" key="1">
    <citation type="submission" date="2017-10" db="EMBL/GenBank/DDBJ databases">
        <title>FDA dAtabase for Regulatory Grade micrObial Sequences (FDA-ARGOS): Supporting development and validation of Infectious Disease Dx tests.</title>
        <authorList>
            <person name="Goldberg B."/>
            <person name="Campos J."/>
            <person name="Tallon L."/>
            <person name="Sadzewicz L."/>
            <person name="Ott S."/>
            <person name="Zhao X."/>
            <person name="Nagaraj S."/>
            <person name="Vavikolanu K."/>
            <person name="Aluvathingal J."/>
            <person name="Nadendla S."/>
            <person name="Geyer C."/>
            <person name="Sichtig H."/>
        </authorList>
    </citation>
    <scope>NUCLEOTIDE SEQUENCE [LARGE SCALE GENOMIC DNA]</scope>
    <source>
        <strain evidence="9">FDAARGOS_376</strain>
    </source>
</reference>
<dbReference type="Gene3D" id="2.30.30.240">
    <property type="entry name" value="PRC-barrel domain"/>
    <property type="match status" value="1"/>
</dbReference>
<dbReference type="GO" id="GO:0042274">
    <property type="term" value="P:ribosomal small subunit biogenesis"/>
    <property type="evidence" value="ECO:0007669"/>
    <property type="project" value="UniProtKB-UniRule"/>
</dbReference>
<evidence type="ECO:0000313" key="8">
    <source>
        <dbReference type="EMBL" id="PHH38655.1"/>
    </source>
</evidence>
<evidence type="ECO:0000313" key="9">
    <source>
        <dbReference type="Proteomes" id="UP000222460"/>
    </source>
</evidence>
<comment type="domain">
    <text evidence="5">The PRC barrel domain binds ribosomal protein uS19.</text>
</comment>
<evidence type="ECO:0000259" key="7">
    <source>
        <dbReference type="Pfam" id="PF05239"/>
    </source>
</evidence>
<evidence type="ECO:0000256" key="5">
    <source>
        <dbReference type="HAMAP-Rule" id="MF_00014"/>
    </source>
</evidence>
<dbReference type="InterPro" id="IPR036976">
    <property type="entry name" value="RimM_N_sf"/>
</dbReference>
<comment type="subcellular location">
    <subcellularLocation>
        <location evidence="5">Cytoplasm</location>
    </subcellularLocation>
</comment>
<feature type="domain" description="RimM N-terminal" evidence="6">
    <location>
        <begin position="7"/>
        <end position="90"/>
    </location>
</feature>
<comment type="caution">
    <text evidence="8">The sequence shown here is derived from an EMBL/GenBank/DDBJ whole genome shotgun (WGS) entry which is preliminary data.</text>
</comment>
<dbReference type="EMBL" id="PDKZ01000003">
    <property type="protein sequence ID" value="PHH38655.1"/>
    <property type="molecule type" value="Genomic_DNA"/>
</dbReference>
<dbReference type="InterPro" id="IPR011961">
    <property type="entry name" value="RimM"/>
</dbReference>
<proteinExistence type="inferred from homology"/>